<sequence length="76" mass="8942">MKEQIFEKVVETDKETDLLQAILIIAVMFLWAGFAIGHIPDKDDKLWVIFGFTLIGIVGYILSYYDSRKVYWRKIK</sequence>
<protein>
    <submittedName>
        <fullName evidence="2">Uncharacterized protein</fullName>
    </submittedName>
</protein>
<accession>A0A0F9V0I6</accession>
<organism evidence="2">
    <name type="scientific">marine sediment metagenome</name>
    <dbReference type="NCBI Taxonomy" id="412755"/>
    <lineage>
        <taxon>unclassified sequences</taxon>
        <taxon>metagenomes</taxon>
        <taxon>ecological metagenomes</taxon>
    </lineage>
</organism>
<feature type="transmembrane region" description="Helical" evidence="1">
    <location>
        <begin position="21"/>
        <end position="40"/>
    </location>
</feature>
<reference evidence="2" key="1">
    <citation type="journal article" date="2015" name="Nature">
        <title>Complex archaea that bridge the gap between prokaryotes and eukaryotes.</title>
        <authorList>
            <person name="Spang A."/>
            <person name="Saw J.H."/>
            <person name="Jorgensen S.L."/>
            <person name="Zaremba-Niedzwiedzka K."/>
            <person name="Martijn J."/>
            <person name="Lind A.E."/>
            <person name="van Eijk R."/>
            <person name="Schleper C."/>
            <person name="Guy L."/>
            <person name="Ettema T.J."/>
        </authorList>
    </citation>
    <scope>NUCLEOTIDE SEQUENCE</scope>
</reference>
<evidence type="ECO:0000313" key="2">
    <source>
        <dbReference type="EMBL" id="KKN67026.1"/>
    </source>
</evidence>
<feature type="transmembrane region" description="Helical" evidence="1">
    <location>
        <begin position="46"/>
        <end position="65"/>
    </location>
</feature>
<gene>
    <name evidence="2" type="ORF">LCGC14_0465800</name>
</gene>
<name>A0A0F9V0I6_9ZZZZ</name>
<dbReference type="AlphaFoldDB" id="A0A0F9V0I6"/>
<keyword evidence="1" id="KW-1133">Transmembrane helix</keyword>
<comment type="caution">
    <text evidence="2">The sequence shown here is derived from an EMBL/GenBank/DDBJ whole genome shotgun (WGS) entry which is preliminary data.</text>
</comment>
<keyword evidence="1" id="KW-0472">Membrane</keyword>
<evidence type="ECO:0000256" key="1">
    <source>
        <dbReference type="SAM" id="Phobius"/>
    </source>
</evidence>
<keyword evidence="1" id="KW-0812">Transmembrane</keyword>
<dbReference type="EMBL" id="LAZR01000485">
    <property type="protein sequence ID" value="KKN67026.1"/>
    <property type="molecule type" value="Genomic_DNA"/>
</dbReference>
<proteinExistence type="predicted"/>